<evidence type="ECO:0000256" key="3">
    <source>
        <dbReference type="ARBA" id="ARBA00022692"/>
    </source>
</evidence>
<dbReference type="SUPFAM" id="SSF103473">
    <property type="entry name" value="MFS general substrate transporter"/>
    <property type="match status" value="1"/>
</dbReference>
<name>A0ABR3FPT8_9AGAR</name>
<dbReference type="Proteomes" id="UP001465976">
    <property type="component" value="Unassembled WGS sequence"/>
</dbReference>
<feature type="transmembrane region" description="Helical" evidence="6">
    <location>
        <begin position="28"/>
        <end position="50"/>
    </location>
</feature>
<keyword evidence="3 6" id="KW-0812">Transmembrane</keyword>
<feature type="domain" description="Major facilitator superfamily (MFS) profile" evidence="7">
    <location>
        <begin position="31"/>
        <end position="106"/>
    </location>
</feature>
<evidence type="ECO:0000256" key="5">
    <source>
        <dbReference type="ARBA" id="ARBA00023136"/>
    </source>
</evidence>
<dbReference type="InterPro" id="IPR020846">
    <property type="entry name" value="MFS_dom"/>
</dbReference>
<evidence type="ECO:0000256" key="1">
    <source>
        <dbReference type="ARBA" id="ARBA00004141"/>
    </source>
</evidence>
<sequence length="106" mass="11948">MCDDSRLQVVWNNNTHPRWYRDPGLRKNCILVAFMYLGTYSVGYDSALLTGLQSMPQWNEYFGTPSGRRLGLIIASMYIPQIIASPVAAWLSDRLGRKKATCIGCS</sequence>
<evidence type="ECO:0000256" key="2">
    <source>
        <dbReference type="ARBA" id="ARBA00010992"/>
    </source>
</evidence>
<dbReference type="InterPro" id="IPR005828">
    <property type="entry name" value="MFS_sugar_transport-like"/>
</dbReference>
<evidence type="ECO:0000256" key="6">
    <source>
        <dbReference type="SAM" id="Phobius"/>
    </source>
</evidence>
<evidence type="ECO:0000256" key="4">
    <source>
        <dbReference type="ARBA" id="ARBA00022989"/>
    </source>
</evidence>
<dbReference type="InterPro" id="IPR036259">
    <property type="entry name" value="MFS_trans_sf"/>
</dbReference>
<dbReference type="PANTHER" id="PTHR48022:SF52">
    <property type="entry name" value="SUGAR TRANSPORTER, PUTATIVE-RELATED"/>
    <property type="match status" value="1"/>
</dbReference>
<feature type="non-terminal residue" evidence="8">
    <location>
        <position position="106"/>
    </location>
</feature>
<evidence type="ECO:0000259" key="7">
    <source>
        <dbReference type="PROSITE" id="PS50850"/>
    </source>
</evidence>
<comment type="caution">
    <text evidence="8">The sequence shown here is derived from an EMBL/GenBank/DDBJ whole genome shotgun (WGS) entry which is preliminary data.</text>
</comment>
<dbReference type="InterPro" id="IPR050360">
    <property type="entry name" value="MFS_Sugar_Transporters"/>
</dbReference>
<comment type="subcellular location">
    <subcellularLocation>
        <location evidence="1">Membrane</location>
        <topology evidence="1">Multi-pass membrane protein</topology>
    </subcellularLocation>
</comment>
<keyword evidence="4 6" id="KW-1133">Transmembrane helix</keyword>
<protein>
    <recommendedName>
        <fullName evidence="7">Major facilitator superfamily (MFS) profile domain-containing protein</fullName>
    </recommendedName>
</protein>
<evidence type="ECO:0000313" key="9">
    <source>
        <dbReference type="Proteomes" id="UP001465976"/>
    </source>
</evidence>
<organism evidence="8 9">
    <name type="scientific">Marasmius crinis-equi</name>
    <dbReference type="NCBI Taxonomy" id="585013"/>
    <lineage>
        <taxon>Eukaryota</taxon>
        <taxon>Fungi</taxon>
        <taxon>Dikarya</taxon>
        <taxon>Basidiomycota</taxon>
        <taxon>Agaricomycotina</taxon>
        <taxon>Agaricomycetes</taxon>
        <taxon>Agaricomycetidae</taxon>
        <taxon>Agaricales</taxon>
        <taxon>Marasmiineae</taxon>
        <taxon>Marasmiaceae</taxon>
        <taxon>Marasmius</taxon>
    </lineage>
</organism>
<reference evidence="8 9" key="1">
    <citation type="submission" date="2024-02" db="EMBL/GenBank/DDBJ databases">
        <title>A draft genome for the cacao thread blight pathogen Marasmius crinis-equi.</title>
        <authorList>
            <person name="Cohen S.P."/>
            <person name="Baruah I.K."/>
            <person name="Amoako-Attah I."/>
            <person name="Bukari Y."/>
            <person name="Meinhardt L.W."/>
            <person name="Bailey B.A."/>
        </authorList>
    </citation>
    <scope>NUCLEOTIDE SEQUENCE [LARGE SCALE GENOMIC DNA]</scope>
    <source>
        <strain evidence="8 9">GH-76</strain>
    </source>
</reference>
<accession>A0ABR3FPT8</accession>
<dbReference type="EMBL" id="JBAHYK010000155">
    <property type="protein sequence ID" value="KAL0577444.1"/>
    <property type="molecule type" value="Genomic_DNA"/>
</dbReference>
<proteinExistence type="inferred from homology"/>
<gene>
    <name evidence="8" type="ORF">V5O48_004554</name>
</gene>
<dbReference type="PROSITE" id="PS00216">
    <property type="entry name" value="SUGAR_TRANSPORT_1"/>
    <property type="match status" value="1"/>
</dbReference>
<dbReference type="PROSITE" id="PS50850">
    <property type="entry name" value="MFS"/>
    <property type="match status" value="1"/>
</dbReference>
<evidence type="ECO:0000313" key="8">
    <source>
        <dbReference type="EMBL" id="KAL0577444.1"/>
    </source>
</evidence>
<dbReference type="PANTHER" id="PTHR48022">
    <property type="entry name" value="PLASTIDIC GLUCOSE TRANSPORTER 4"/>
    <property type="match status" value="1"/>
</dbReference>
<dbReference type="Gene3D" id="1.20.1250.20">
    <property type="entry name" value="MFS general substrate transporter like domains"/>
    <property type="match status" value="1"/>
</dbReference>
<dbReference type="Pfam" id="PF00083">
    <property type="entry name" value="Sugar_tr"/>
    <property type="match status" value="1"/>
</dbReference>
<feature type="transmembrane region" description="Helical" evidence="6">
    <location>
        <begin position="70"/>
        <end position="91"/>
    </location>
</feature>
<keyword evidence="9" id="KW-1185">Reference proteome</keyword>
<keyword evidence="5 6" id="KW-0472">Membrane</keyword>
<comment type="similarity">
    <text evidence="2">Belongs to the major facilitator superfamily. Sugar transporter (TC 2.A.1.1) family.</text>
</comment>
<dbReference type="InterPro" id="IPR005829">
    <property type="entry name" value="Sugar_transporter_CS"/>
</dbReference>